<name>A0A0V1BUC6_TRISP</name>
<evidence type="ECO:0000313" key="1">
    <source>
        <dbReference type="EMBL" id="KRY40472.1"/>
    </source>
</evidence>
<accession>A0A0V1BUC6</accession>
<protein>
    <submittedName>
        <fullName evidence="1">Uncharacterized protein</fullName>
    </submittedName>
</protein>
<dbReference type="EMBL" id="JYDH01000012">
    <property type="protein sequence ID" value="KRY40472.1"/>
    <property type="molecule type" value="Genomic_DNA"/>
</dbReference>
<keyword evidence="2" id="KW-1185">Reference proteome</keyword>
<proteinExistence type="predicted"/>
<evidence type="ECO:0000313" key="2">
    <source>
        <dbReference type="Proteomes" id="UP000054776"/>
    </source>
</evidence>
<dbReference type="Proteomes" id="UP000054776">
    <property type="component" value="Unassembled WGS sequence"/>
</dbReference>
<comment type="caution">
    <text evidence="1">The sequence shown here is derived from an EMBL/GenBank/DDBJ whole genome shotgun (WGS) entry which is preliminary data.</text>
</comment>
<organism evidence="1 2">
    <name type="scientific">Trichinella spiralis</name>
    <name type="common">Trichina worm</name>
    <dbReference type="NCBI Taxonomy" id="6334"/>
    <lineage>
        <taxon>Eukaryota</taxon>
        <taxon>Metazoa</taxon>
        <taxon>Ecdysozoa</taxon>
        <taxon>Nematoda</taxon>
        <taxon>Enoplea</taxon>
        <taxon>Dorylaimia</taxon>
        <taxon>Trichinellida</taxon>
        <taxon>Trichinellidae</taxon>
        <taxon>Trichinella</taxon>
    </lineage>
</organism>
<dbReference type="InParanoid" id="A0A0V1BUC6"/>
<gene>
    <name evidence="1" type="ORF">T01_10301</name>
</gene>
<dbReference type="OrthoDB" id="5936219at2759"/>
<dbReference type="AlphaFoldDB" id="A0A0V1BUC6"/>
<sequence>MPLSECFFLAQPFRCSLSSPQLYQELPYINLQLTVVHKSLMICCDSDLLPYSTVRLCAFQRGIPASLESAFITGSVRGLNSVFADVHGDTFLMYRPLFPDCSSATAIIGALKTIPRWYALNEIIISEAKANTTEDSCQLCQSIDDSSLVLVMSMQT</sequence>
<reference evidence="1 2" key="1">
    <citation type="submission" date="2015-01" db="EMBL/GenBank/DDBJ databases">
        <title>Evolution of Trichinella species and genotypes.</title>
        <authorList>
            <person name="Korhonen P.K."/>
            <person name="Edoardo P."/>
            <person name="Giuseppe L.R."/>
            <person name="Gasser R.B."/>
        </authorList>
    </citation>
    <scope>NUCLEOTIDE SEQUENCE [LARGE SCALE GENOMIC DNA]</scope>
    <source>
        <strain evidence="1">ISS3</strain>
    </source>
</reference>